<dbReference type="PANTHER" id="PTHR33877:SF1">
    <property type="entry name" value="TYPE IV METHYL-DIRECTED RESTRICTION ENZYME ECOKMCRA"/>
    <property type="match status" value="1"/>
</dbReference>
<dbReference type="EMBL" id="NRQY01000001">
    <property type="protein sequence ID" value="RUT65579.1"/>
    <property type="molecule type" value="Genomic_DNA"/>
</dbReference>
<protein>
    <recommendedName>
        <fullName evidence="1">HNH nuclease domain-containing protein</fullName>
    </recommendedName>
</protein>
<dbReference type="InterPro" id="IPR002711">
    <property type="entry name" value="HNH"/>
</dbReference>
<dbReference type="Gene3D" id="1.10.30.50">
    <property type="match status" value="1"/>
</dbReference>
<dbReference type="AlphaFoldDB" id="A0A433ZU07"/>
<dbReference type="Pfam" id="PF01844">
    <property type="entry name" value="HNH"/>
    <property type="match status" value="1"/>
</dbReference>
<dbReference type="SMART" id="SM00507">
    <property type="entry name" value="HNHc"/>
    <property type="match status" value="1"/>
</dbReference>
<proteinExistence type="predicted"/>
<name>A0A433ZU07_MORMO</name>
<dbReference type="PANTHER" id="PTHR33877">
    <property type="entry name" value="SLL1193 PROTEIN"/>
    <property type="match status" value="1"/>
</dbReference>
<dbReference type="GO" id="GO:0008270">
    <property type="term" value="F:zinc ion binding"/>
    <property type="evidence" value="ECO:0007669"/>
    <property type="project" value="InterPro"/>
</dbReference>
<dbReference type="GO" id="GO:0003676">
    <property type="term" value="F:nucleic acid binding"/>
    <property type="evidence" value="ECO:0007669"/>
    <property type="project" value="InterPro"/>
</dbReference>
<comment type="caution">
    <text evidence="2">The sequence shown here is derived from an EMBL/GenBank/DDBJ whole genome shotgun (WGS) entry which is preliminary data.</text>
</comment>
<dbReference type="InterPro" id="IPR052892">
    <property type="entry name" value="NA-targeting_endonuclease"/>
</dbReference>
<dbReference type="GO" id="GO:0004519">
    <property type="term" value="F:endonuclease activity"/>
    <property type="evidence" value="ECO:0007669"/>
    <property type="project" value="InterPro"/>
</dbReference>
<dbReference type="Proteomes" id="UP000286908">
    <property type="component" value="Unassembled WGS sequence"/>
</dbReference>
<accession>A0A433ZU07</accession>
<evidence type="ECO:0000259" key="1">
    <source>
        <dbReference type="SMART" id="SM00507"/>
    </source>
</evidence>
<evidence type="ECO:0000313" key="3">
    <source>
        <dbReference type="Proteomes" id="UP000286908"/>
    </source>
</evidence>
<dbReference type="InterPro" id="IPR003615">
    <property type="entry name" value="HNH_nuc"/>
</dbReference>
<dbReference type="CDD" id="cd00085">
    <property type="entry name" value="HNHc"/>
    <property type="match status" value="1"/>
</dbReference>
<organism evidence="2 3">
    <name type="scientific">Morganella morganii</name>
    <name type="common">Proteus morganii</name>
    <dbReference type="NCBI Taxonomy" id="582"/>
    <lineage>
        <taxon>Bacteria</taxon>
        <taxon>Pseudomonadati</taxon>
        <taxon>Pseudomonadota</taxon>
        <taxon>Gammaproteobacteria</taxon>
        <taxon>Enterobacterales</taxon>
        <taxon>Morganellaceae</taxon>
        <taxon>Morganella</taxon>
    </lineage>
</organism>
<feature type="domain" description="HNH nuclease" evidence="1">
    <location>
        <begin position="28"/>
        <end position="78"/>
    </location>
</feature>
<gene>
    <name evidence="2" type="ORF">CKG00_03505</name>
</gene>
<evidence type="ECO:0000313" key="2">
    <source>
        <dbReference type="EMBL" id="RUT65579.1"/>
    </source>
</evidence>
<reference evidence="2 3" key="1">
    <citation type="submission" date="2017-08" db="EMBL/GenBank/DDBJ databases">
        <title>Draft genome sequence of pheromone producing symbiont Morganella morganii, of the female New Zealand grass grub Costelytra giveni.</title>
        <authorList>
            <person name="Laugraud A."/>
            <person name="Young S.D."/>
            <person name="Hurst M.H."/>
        </authorList>
    </citation>
    <scope>NUCLEOTIDE SEQUENCE [LARGE SCALE GENOMIC DNA]</scope>
    <source>
        <strain evidence="2 3">MMsCG</strain>
    </source>
</reference>
<sequence length="255" mass="28835">MRRVSVVIPAPDEHQDTVCDDYVPLSNTIRERIKNRDGKKCNYCGCTSDLQIDHITPVSKGGNSNDENLQVLCKGCNLLKFNHIINQGESIRQGKVILASSMNQGQVNEIASCPTDSLNLIPDFLNLIPDNTQAEKPACHDEQENNLASIHQMSSKYAFEGEVIRLNHKDFAEWSSLYSNIDLVHELKRLDIEFRAEKPKNWFITASQKLNYQNKNSGPARRRVGDRIVQPSRASEFICHSIFSVTPQITPEVSR</sequence>
<dbReference type="OrthoDB" id="9151463at2"/>